<dbReference type="Proteomes" id="UP001203423">
    <property type="component" value="Unassembled WGS sequence"/>
</dbReference>
<name>A0ABT0LGW9_9GAMM</name>
<evidence type="ECO:0000313" key="1">
    <source>
        <dbReference type="EMBL" id="MCL1126804.1"/>
    </source>
</evidence>
<keyword evidence="2" id="KW-1185">Reference proteome</keyword>
<comment type="caution">
    <text evidence="1">The sequence shown here is derived from an EMBL/GenBank/DDBJ whole genome shotgun (WGS) entry which is preliminary data.</text>
</comment>
<gene>
    <name evidence="1" type="ORF">L2764_20530</name>
</gene>
<organism evidence="1 2">
    <name type="scientific">Shewanella surugensis</name>
    <dbReference type="NCBI Taxonomy" id="212020"/>
    <lineage>
        <taxon>Bacteria</taxon>
        <taxon>Pseudomonadati</taxon>
        <taxon>Pseudomonadota</taxon>
        <taxon>Gammaproteobacteria</taxon>
        <taxon>Alteromonadales</taxon>
        <taxon>Shewanellaceae</taxon>
        <taxon>Shewanella</taxon>
    </lineage>
</organism>
<proteinExistence type="predicted"/>
<dbReference type="RefSeq" id="WP_248942215.1">
    <property type="nucleotide sequence ID" value="NZ_JAKIKS010000108.1"/>
</dbReference>
<accession>A0ABT0LGW9</accession>
<protein>
    <recommendedName>
        <fullName evidence="3">Cytochrome oxidase assembly protein</fullName>
    </recommendedName>
</protein>
<reference evidence="1 2" key="1">
    <citation type="submission" date="2022-01" db="EMBL/GenBank/DDBJ databases">
        <title>Whole genome-based taxonomy of the Shewanellaceae.</title>
        <authorList>
            <person name="Martin-Rodriguez A.J."/>
        </authorList>
    </citation>
    <scope>NUCLEOTIDE SEQUENCE [LARGE SCALE GENOMIC DNA]</scope>
    <source>
        <strain evidence="1 2">DSM 17177</strain>
    </source>
</reference>
<dbReference type="EMBL" id="JAKIKS010000108">
    <property type="protein sequence ID" value="MCL1126804.1"/>
    <property type="molecule type" value="Genomic_DNA"/>
</dbReference>
<evidence type="ECO:0008006" key="3">
    <source>
        <dbReference type="Google" id="ProtNLM"/>
    </source>
</evidence>
<evidence type="ECO:0000313" key="2">
    <source>
        <dbReference type="Proteomes" id="UP001203423"/>
    </source>
</evidence>
<sequence length="181" mass="20174">MNSPKQNGKNTLLILLLAFILPVAMAKLVLSMDLYRGGATNNGTLIAADTTYASLSMKNPKPQQWQVLYLLPEQCLEKCQNRLYILQQSHTALGKDQDRVHTVIMVNENSDISALIPYQFMTHSVNDKLASLLNQQKLIIVDPLGSLIMSYPIVLNKDAQIMQGKALIADLRKLLKLSRIG</sequence>